<dbReference type="GO" id="GO:0008173">
    <property type="term" value="F:RNA methyltransferase activity"/>
    <property type="evidence" value="ECO:0007669"/>
    <property type="project" value="InterPro"/>
</dbReference>
<evidence type="ECO:0000313" key="6">
    <source>
        <dbReference type="EMBL" id="TSE32305.1"/>
    </source>
</evidence>
<dbReference type="Gene3D" id="3.30.1330.30">
    <property type="match status" value="1"/>
</dbReference>
<name>A0A554X8Z8_9BURK</name>
<dbReference type="AlphaFoldDB" id="A0A554X8Z8"/>
<dbReference type="EMBL" id="VJOL01000001">
    <property type="protein sequence ID" value="TSE32305.1"/>
    <property type="molecule type" value="Genomic_DNA"/>
</dbReference>
<dbReference type="CDD" id="cd18095">
    <property type="entry name" value="SpoU-like_rRNA-MTase"/>
    <property type="match status" value="1"/>
</dbReference>
<dbReference type="PANTHER" id="PTHR43191">
    <property type="entry name" value="RRNA METHYLTRANSFERASE 3"/>
    <property type="match status" value="1"/>
</dbReference>
<dbReference type="Pfam" id="PF22435">
    <property type="entry name" value="MRM3-like_sub_bind"/>
    <property type="match status" value="1"/>
</dbReference>
<dbReference type="InterPro" id="IPR001537">
    <property type="entry name" value="SpoU_MeTrfase"/>
</dbReference>
<dbReference type="Gene3D" id="3.40.1280.10">
    <property type="match status" value="1"/>
</dbReference>
<dbReference type="GO" id="GO:0006396">
    <property type="term" value="P:RNA processing"/>
    <property type="evidence" value="ECO:0007669"/>
    <property type="project" value="InterPro"/>
</dbReference>
<dbReference type="GO" id="GO:0032259">
    <property type="term" value="P:methylation"/>
    <property type="evidence" value="ECO:0007669"/>
    <property type="project" value="UniProtKB-KW"/>
</dbReference>
<evidence type="ECO:0000256" key="2">
    <source>
        <dbReference type="ARBA" id="ARBA00022603"/>
    </source>
</evidence>
<gene>
    <name evidence="6" type="primary">aviRb</name>
    <name evidence="6" type="ORF">Tther_00092</name>
</gene>
<dbReference type="SUPFAM" id="SSF75217">
    <property type="entry name" value="alpha/beta knot"/>
    <property type="match status" value="1"/>
</dbReference>
<evidence type="ECO:0000256" key="3">
    <source>
        <dbReference type="ARBA" id="ARBA00022679"/>
    </source>
</evidence>
<dbReference type="GO" id="GO:0003723">
    <property type="term" value="F:RNA binding"/>
    <property type="evidence" value="ECO:0007669"/>
    <property type="project" value="InterPro"/>
</dbReference>
<dbReference type="InterPro" id="IPR053888">
    <property type="entry name" value="MRM3-like_sub_bind"/>
</dbReference>
<comment type="similarity">
    <text evidence="1">Belongs to the class IV-like SAM-binding methyltransferase superfamily. RNA methyltransferase TrmH family.</text>
</comment>
<keyword evidence="3 6" id="KW-0808">Transferase</keyword>
<proteinExistence type="inferred from homology"/>
<dbReference type="InterPro" id="IPR029026">
    <property type="entry name" value="tRNA_m1G_MTases_N"/>
</dbReference>
<protein>
    <submittedName>
        <fullName evidence="6">23S rRNA (Uridine(2479)-2'-O)-methyltransferase</fullName>
        <ecNumber evidence="6">2.1.1.208</ecNumber>
    </submittedName>
</protein>
<feature type="domain" description="tRNA/rRNA methyltransferase SpoU type" evidence="4">
    <location>
        <begin position="121"/>
        <end position="256"/>
    </location>
</feature>
<dbReference type="PANTHER" id="PTHR43191:SF2">
    <property type="entry name" value="RRNA METHYLTRANSFERASE 3, MITOCHONDRIAL"/>
    <property type="match status" value="1"/>
</dbReference>
<dbReference type="InterPro" id="IPR029064">
    <property type="entry name" value="Ribosomal_eL30-like_sf"/>
</dbReference>
<keyword evidence="2 6" id="KW-0489">Methyltransferase</keyword>
<dbReference type="EC" id="2.1.1.208" evidence="6"/>
<reference evidence="6 7" key="1">
    <citation type="submission" date="2019-07" db="EMBL/GenBank/DDBJ databases">
        <title>Tepidimonas thermarum AA-1 draft genome.</title>
        <authorList>
            <person name="Da Costa M.S."/>
            <person name="Froufe H.J.C."/>
            <person name="Egas C."/>
            <person name="Albuquerque L."/>
        </authorList>
    </citation>
    <scope>NUCLEOTIDE SEQUENCE [LARGE SCALE GENOMIC DNA]</scope>
    <source>
        <strain evidence="6 7">AA-1</strain>
    </source>
</reference>
<keyword evidence="7" id="KW-1185">Reference proteome</keyword>
<dbReference type="InterPro" id="IPR051259">
    <property type="entry name" value="rRNA_Methyltransferase"/>
</dbReference>
<dbReference type="InterPro" id="IPR029028">
    <property type="entry name" value="Alpha/beta_knot_MTases"/>
</dbReference>
<evidence type="ECO:0000259" key="5">
    <source>
        <dbReference type="Pfam" id="PF22435"/>
    </source>
</evidence>
<dbReference type="RefSeq" id="WP_143899745.1">
    <property type="nucleotide sequence ID" value="NZ_VJOL01000001.1"/>
</dbReference>
<evidence type="ECO:0000256" key="1">
    <source>
        <dbReference type="ARBA" id="ARBA00007228"/>
    </source>
</evidence>
<accession>A0A554X8Z8</accession>
<feature type="domain" description="MRM3-like substrate binding" evidence="5">
    <location>
        <begin position="15"/>
        <end position="103"/>
    </location>
</feature>
<dbReference type="Proteomes" id="UP000318542">
    <property type="component" value="Unassembled WGS sequence"/>
</dbReference>
<organism evidence="6 7">
    <name type="scientific">Tepidimonas thermarum</name>
    <dbReference type="NCBI Taxonomy" id="335431"/>
    <lineage>
        <taxon>Bacteria</taxon>
        <taxon>Pseudomonadati</taxon>
        <taxon>Pseudomonadota</taxon>
        <taxon>Betaproteobacteria</taxon>
        <taxon>Burkholderiales</taxon>
        <taxon>Tepidimonas</taxon>
    </lineage>
</organism>
<evidence type="ECO:0000259" key="4">
    <source>
        <dbReference type="Pfam" id="PF00588"/>
    </source>
</evidence>
<comment type="caution">
    <text evidence="6">The sequence shown here is derived from an EMBL/GenBank/DDBJ whole genome shotgun (WGS) entry which is preliminary data.</text>
</comment>
<dbReference type="SUPFAM" id="SSF55315">
    <property type="entry name" value="L30e-like"/>
    <property type="match status" value="1"/>
</dbReference>
<dbReference type="OrthoDB" id="9794400at2"/>
<sequence length="266" mass="27703">MNRAPEAPPIASRDNPRVKRLRRLVHDGSAYRREGVVWVEGDHLCRALLARGWQPQVVVASPAAQALVQAWQRDAGLAPEVPVWTLSEALMAQLSTLESPAPIACLVALPAVGGVQAGVPTVVLDRLQDPGNVGSILRSAAAFGFRQVLALRGTAALWSPKVLRAGMGAHFGLSLIEGLDAAALAALQVPLIATSSHQGDWLHTARLPWPCAWLLGHEGQGVHPALMAQAAQTVRIIQPGGEESLNVAAAAAICLHASAAAAAGGL</sequence>
<dbReference type="Pfam" id="PF00588">
    <property type="entry name" value="SpoU_methylase"/>
    <property type="match status" value="1"/>
</dbReference>
<evidence type="ECO:0000313" key="7">
    <source>
        <dbReference type="Proteomes" id="UP000318542"/>
    </source>
</evidence>